<dbReference type="EMBL" id="JAYDCJ010000003">
    <property type="protein sequence ID" value="MEA1080135.1"/>
    <property type="molecule type" value="Genomic_DNA"/>
</dbReference>
<keyword evidence="1" id="KW-0472">Membrane</keyword>
<feature type="transmembrane region" description="Helical" evidence="1">
    <location>
        <begin position="162"/>
        <end position="184"/>
    </location>
</feature>
<feature type="transmembrane region" description="Helical" evidence="1">
    <location>
        <begin position="250"/>
        <end position="269"/>
    </location>
</feature>
<dbReference type="InterPro" id="IPR021296">
    <property type="entry name" value="DUF2868"/>
</dbReference>
<proteinExistence type="predicted"/>
<reference evidence="2 3" key="1">
    <citation type="submission" date="2023-12" db="EMBL/GenBank/DDBJ databases">
        <title>Marinobacter qingdaonensis sp. nov., isolated from the intertidal sediment of Qingdao, PR China.</title>
        <authorList>
            <person name="Li Y."/>
        </authorList>
    </citation>
    <scope>NUCLEOTIDE SEQUENCE [LARGE SCALE GENOMIC DNA]</scope>
    <source>
        <strain evidence="2 3">ASW11-75</strain>
    </source>
</reference>
<evidence type="ECO:0000313" key="3">
    <source>
        <dbReference type="Proteomes" id="UP001305746"/>
    </source>
</evidence>
<dbReference type="Proteomes" id="UP001305746">
    <property type="component" value="Unassembled WGS sequence"/>
</dbReference>
<keyword evidence="1" id="KW-0812">Transmembrane</keyword>
<feature type="transmembrane region" description="Helical" evidence="1">
    <location>
        <begin position="105"/>
        <end position="132"/>
    </location>
</feature>
<evidence type="ECO:0000256" key="1">
    <source>
        <dbReference type="SAM" id="Phobius"/>
    </source>
</evidence>
<sequence>MSHSPLRLLLEFDARSQRDRDQPPAFLHRRDRKFALTCEQQGRTPGVALWLEHMAYLNGPGTAPGEARRTLQLWRRINLGFAALGALLGVLTMLSLLFFEGGQRINLSLIIAFVGLHLLLALATSVQALIGWQPWRWLVRRLTPRAERGVTRRLRPLLMARAAHLGASAFALTGLVTLLLLVVVQDLAFGWSTTLTTGASTYHQLLLALATPWAWLWPAAVPDLALVEATRFFRTGTGRGDLAPELWGQWWPFVTMLWTTWVLVPRLLLTLLTQWLLRYQAGRLLASHPGWHALLYRMETPTLDTGSEHNDADDLPDTATQAAVAPLPDTDLLLCWAGAGEPELPGGLTGTGQRIFRAGGRASLADDRAVLTEVAEQLAQTPQPAVLVITRSWEPPTGELLDFLAEACQRWPESVTIALVPLSLDGQSELEPHQLRQWLRFAERLNSDRVRVSALPLAWRDPYAASGVGP</sequence>
<evidence type="ECO:0000313" key="2">
    <source>
        <dbReference type="EMBL" id="MEA1080135.1"/>
    </source>
</evidence>
<protein>
    <submittedName>
        <fullName evidence="2">DUF2868 domain-containing protein</fullName>
    </submittedName>
</protein>
<feature type="transmembrane region" description="Helical" evidence="1">
    <location>
        <begin position="77"/>
        <end position="99"/>
    </location>
</feature>
<gene>
    <name evidence="2" type="ORF">U5822_05615</name>
</gene>
<organism evidence="2 3">
    <name type="scientific">Marinobacter qingdaonensis</name>
    <dbReference type="NCBI Taxonomy" id="3108486"/>
    <lineage>
        <taxon>Bacteria</taxon>
        <taxon>Pseudomonadati</taxon>
        <taxon>Pseudomonadota</taxon>
        <taxon>Gammaproteobacteria</taxon>
        <taxon>Pseudomonadales</taxon>
        <taxon>Marinobacteraceae</taxon>
        <taxon>Marinobacter</taxon>
    </lineage>
</organism>
<name>A0ABU5NWF6_9GAMM</name>
<accession>A0ABU5NWF6</accession>
<comment type="caution">
    <text evidence="2">The sequence shown here is derived from an EMBL/GenBank/DDBJ whole genome shotgun (WGS) entry which is preliminary data.</text>
</comment>
<dbReference type="Pfam" id="PF11067">
    <property type="entry name" value="DUF2868"/>
    <property type="match status" value="1"/>
</dbReference>
<keyword evidence="3" id="KW-1185">Reference proteome</keyword>
<keyword evidence="1" id="KW-1133">Transmembrane helix</keyword>
<dbReference type="RefSeq" id="WP_322854649.1">
    <property type="nucleotide sequence ID" value="NZ_JAYDCJ010000003.1"/>
</dbReference>